<evidence type="ECO:0000313" key="1">
    <source>
        <dbReference type="EMBL" id="TGD83137.1"/>
    </source>
</evidence>
<evidence type="ECO:0000313" key="2">
    <source>
        <dbReference type="Proteomes" id="UP000298284"/>
    </source>
</evidence>
<comment type="caution">
    <text evidence="1">The sequence shown here is derived from an EMBL/GenBank/DDBJ whole genome shotgun (WGS) entry which is preliminary data.</text>
</comment>
<keyword evidence="2" id="KW-1185">Reference proteome</keyword>
<gene>
    <name evidence="1" type="ORF">EU557_04985</name>
</gene>
<protein>
    <submittedName>
        <fullName evidence="1">Uncharacterized protein</fullName>
    </submittedName>
</protein>
<reference evidence="1 2" key="1">
    <citation type="submission" date="2019-04" db="EMBL/GenBank/DDBJ databases">
        <authorList>
            <person name="Feng G."/>
            <person name="Zhang J."/>
            <person name="Zhu H."/>
        </authorList>
    </citation>
    <scope>NUCLEOTIDE SEQUENCE [LARGE SCALE GENOMIC DNA]</scope>
    <source>
        <strain evidence="1 2">JCM 19491</strain>
    </source>
</reference>
<dbReference type="AlphaFoldDB" id="A0A4Z0MV75"/>
<accession>A0A4Z0MV75</accession>
<organism evidence="1 2">
    <name type="scientific">Hymenobacter wooponensis</name>
    <dbReference type="NCBI Taxonomy" id="1525360"/>
    <lineage>
        <taxon>Bacteria</taxon>
        <taxon>Pseudomonadati</taxon>
        <taxon>Bacteroidota</taxon>
        <taxon>Cytophagia</taxon>
        <taxon>Cytophagales</taxon>
        <taxon>Hymenobacteraceae</taxon>
        <taxon>Hymenobacter</taxon>
    </lineage>
</organism>
<dbReference type="Proteomes" id="UP000298284">
    <property type="component" value="Unassembled WGS sequence"/>
</dbReference>
<dbReference type="EMBL" id="SRKZ01000001">
    <property type="protein sequence ID" value="TGD83137.1"/>
    <property type="molecule type" value="Genomic_DNA"/>
</dbReference>
<sequence length="103" mass="11475">MEEQWLLSVRESVSLTGLGILLFPASEATQLSNFALHTALQLRLRQPNGLEERSIATVEEVSRPSSTAEPGLTERVLLLTQENTAMPPSGTEVWWTGEEAPWW</sequence>
<dbReference type="RefSeq" id="WP_135529289.1">
    <property type="nucleotide sequence ID" value="NZ_SRKZ01000001.1"/>
</dbReference>
<proteinExistence type="predicted"/>
<name>A0A4Z0MV75_9BACT</name>
<dbReference type="OrthoDB" id="885420at2"/>